<gene>
    <name evidence="2" type="ORF">TCDM_09910</name>
</gene>
<protein>
    <submittedName>
        <fullName evidence="2">Uncharacterized protein</fullName>
    </submittedName>
</protein>
<dbReference type="AlphaFoldDB" id="V5B4A0"/>
<comment type="caution">
    <text evidence="2">The sequence shown here is derived from an EMBL/GenBank/DDBJ whole genome shotgun (WGS) entry which is preliminary data.</text>
</comment>
<name>V5B4A0_TRYCR</name>
<feature type="region of interest" description="Disordered" evidence="1">
    <location>
        <begin position="195"/>
        <end position="216"/>
    </location>
</feature>
<evidence type="ECO:0000256" key="1">
    <source>
        <dbReference type="SAM" id="MobiDB-lite"/>
    </source>
</evidence>
<sequence length="407" mass="44723">MPIVSYLWTRRIHVQRRRRNQRKLLTAPMAVKKWQRGCPPLIGAEDGSPSHSTTSHYLHRAADAPPDVLNCPTQSSGRAMEVIRKRRSTVVRRIADISALGQPHEERERGRSRDVGAVNVEAWNVPSGAIQNLMPHARTDDERGELCGLFDGNIRCGAIDPTAVRQDAAVHVGNVSDPAGYGDSGVTKNCGTIGDETGARLDKGRDESSNPQSDRLEGTCCFSTRVGNGESLVRDCVLDSQQFHTGGGRNLNFGLVRGAEDGEGGSPPRLAVRQDTRAGCVRHYKAMQDTSRERKAHASYDRPSRKSSGHLECHGAFNRTRCVEARCSNRGDVQFGPTRDFAVGEARRPVRPSPEYCSIFVEVHHTADPGVVAGRIDVKGETAAGQEPWLRAEERFSMIFITIMLLQ</sequence>
<dbReference type="EMBL" id="AYLP01000184">
    <property type="protein sequence ID" value="ESS62444.1"/>
    <property type="molecule type" value="Genomic_DNA"/>
</dbReference>
<organism evidence="2 3">
    <name type="scientific">Trypanosoma cruzi Dm28c</name>
    <dbReference type="NCBI Taxonomy" id="1416333"/>
    <lineage>
        <taxon>Eukaryota</taxon>
        <taxon>Discoba</taxon>
        <taxon>Euglenozoa</taxon>
        <taxon>Kinetoplastea</taxon>
        <taxon>Metakinetoplastina</taxon>
        <taxon>Trypanosomatida</taxon>
        <taxon>Trypanosomatidae</taxon>
        <taxon>Trypanosoma</taxon>
        <taxon>Schizotrypanum</taxon>
    </lineage>
</organism>
<accession>V5B4A0</accession>
<evidence type="ECO:0000313" key="2">
    <source>
        <dbReference type="EMBL" id="ESS62444.1"/>
    </source>
</evidence>
<reference evidence="2 3" key="1">
    <citation type="journal article" date="2014" name="Genome Announc.">
        <title>Trypanosoma cruzi Clone Dm28c Draft Genome Sequence.</title>
        <authorList>
            <person name="Grisard E.C."/>
            <person name="Teixeira S.M."/>
            <person name="de Almeida L.G."/>
            <person name="Stoco P.H."/>
            <person name="Gerber A.L."/>
            <person name="Talavera-Lopez C."/>
            <person name="Lima O.C."/>
            <person name="Andersson B."/>
            <person name="de Vasconcelos A.T."/>
        </authorList>
    </citation>
    <scope>NUCLEOTIDE SEQUENCE [LARGE SCALE GENOMIC DNA]</scope>
    <source>
        <strain evidence="2 3">Dm28c</strain>
    </source>
</reference>
<feature type="compositionally biased region" description="Basic and acidic residues" evidence="1">
    <location>
        <begin position="197"/>
        <end position="208"/>
    </location>
</feature>
<evidence type="ECO:0000313" key="3">
    <source>
        <dbReference type="Proteomes" id="UP000017861"/>
    </source>
</evidence>
<feature type="region of interest" description="Disordered" evidence="1">
    <location>
        <begin position="287"/>
        <end position="309"/>
    </location>
</feature>
<proteinExistence type="predicted"/>
<dbReference type="VEuPathDB" id="TriTrypDB:TCDM_09910"/>
<feature type="compositionally biased region" description="Basic and acidic residues" evidence="1">
    <location>
        <begin position="290"/>
        <end position="309"/>
    </location>
</feature>
<dbReference type="Proteomes" id="UP000017861">
    <property type="component" value="Unassembled WGS sequence"/>
</dbReference>